<proteinExistence type="inferred from homology"/>
<sequence length="619" mass="68338">MRYAVQAMIDIYSLADAFRPRHLIVDQNYFYQHSNRKNFARPSTTDMAPQHQTVPDVYGPGSYTDTSFTPVPEESARILSYIAEKTPGFNTSPDFLKQVKFQGQDLPLLPGPIKAQIFSAVCQGMIGLVSKEVCALRGIETGNVHVDTDLAALYPATVGLVTVDGQDWKAIQKNRVVQKAGVDVDKGVISKTPIRFRSWSIYPTKNGDEWFQLLSSLSPVDFLATFGLDADDPDVKTNDEAYEKIKSVTTTYSARELEHICIEKGYVGQTVLSPKAWRETSMGKALAKHPMINYKQVRGTEGLPRVPFSVNISDKRPLVGVKVVEFSRVIAGPAIGTYLSALGADVIRIQCPELPDLGFLSVTLQAGKRVASLDLRKPADREEVQGLLNDADVLVQGFRLRALERKGFGLADMAQLARQRNKGMVYVDINCYGPDGYYAERPGYQQIADCASGCSYINGLAYGLPEGTGVLPSLPIADMLTGAVGTLVTLLGIRDRAVKGGSYHAHVALTALDTWQLQPEVGLYPKDIVAKVQDTYKFEPMRPHHMVTDLLDIMVRAWEENSDVLKKEDRFVTFDTKYGKNHRILAPGFKFDAVEPSPRWTFGPVPNGGEKGLKWQAVA</sequence>
<dbReference type="SUPFAM" id="SSF89796">
    <property type="entry name" value="CoA-transferase family III (CaiB/BaiF)"/>
    <property type="match status" value="2"/>
</dbReference>
<dbReference type="GO" id="GO:0003824">
    <property type="term" value="F:catalytic activity"/>
    <property type="evidence" value="ECO:0007669"/>
    <property type="project" value="InterPro"/>
</dbReference>
<gene>
    <name evidence="2" type="ORF">AC579_10160</name>
</gene>
<comment type="caution">
    <text evidence="2">The sequence shown here is derived from an EMBL/GenBank/DDBJ whole genome shotgun (WGS) entry which is preliminary data.</text>
</comment>
<dbReference type="InterPro" id="IPR003673">
    <property type="entry name" value="CoA-Trfase_fam_III"/>
</dbReference>
<evidence type="ECO:0000256" key="1">
    <source>
        <dbReference type="ARBA" id="ARBA00008383"/>
    </source>
</evidence>
<comment type="similarity">
    <text evidence="1">Belongs to the CoA-transferase III family.</text>
</comment>
<dbReference type="InterPro" id="IPR052985">
    <property type="entry name" value="CoA-trans_III_biosynth/detox"/>
</dbReference>
<evidence type="ECO:0000313" key="3">
    <source>
        <dbReference type="Proteomes" id="UP000073492"/>
    </source>
</evidence>
<protein>
    <submittedName>
        <fullName evidence="2">Uncharacterized protein</fullName>
    </submittedName>
</protein>
<keyword evidence="3" id="KW-1185">Reference proteome</keyword>
<dbReference type="Pfam" id="PF02515">
    <property type="entry name" value="CoA_transf_3"/>
    <property type="match status" value="1"/>
</dbReference>
<organism evidence="2 3">
    <name type="scientific">Pseudocercospora musae</name>
    <dbReference type="NCBI Taxonomy" id="113226"/>
    <lineage>
        <taxon>Eukaryota</taxon>
        <taxon>Fungi</taxon>
        <taxon>Dikarya</taxon>
        <taxon>Ascomycota</taxon>
        <taxon>Pezizomycotina</taxon>
        <taxon>Dothideomycetes</taxon>
        <taxon>Dothideomycetidae</taxon>
        <taxon>Mycosphaerellales</taxon>
        <taxon>Mycosphaerellaceae</taxon>
        <taxon>Pseudocercospora</taxon>
    </lineage>
</organism>
<dbReference type="PANTHER" id="PTHR48229">
    <property type="entry name" value="CAIB/BAIF FAMILY ENZYME (AFU_ORTHOLOGUE AFUA_1G05360)-RELATED"/>
    <property type="match status" value="1"/>
</dbReference>
<dbReference type="InterPro" id="IPR023606">
    <property type="entry name" value="CoA-Trfase_III_dom_1_sf"/>
</dbReference>
<dbReference type="STRING" id="113226.A0A139ISP1"/>
<dbReference type="Gene3D" id="3.40.50.10540">
    <property type="entry name" value="Crotonobetainyl-coa:carnitine coa-transferase, domain 1"/>
    <property type="match status" value="1"/>
</dbReference>
<reference evidence="2 3" key="1">
    <citation type="submission" date="2015-07" db="EMBL/GenBank/DDBJ databases">
        <title>Comparative genomics of the Sigatoka disease complex on banana suggests a link between parallel evolutionary changes in Pseudocercospora fijiensis and Pseudocercospora eumusae and increased virulence on the banana host.</title>
        <authorList>
            <person name="Chang T.-C."/>
            <person name="Salvucci A."/>
            <person name="Crous P.W."/>
            <person name="Stergiopoulos I."/>
        </authorList>
    </citation>
    <scope>NUCLEOTIDE SEQUENCE [LARGE SCALE GENOMIC DNA]</scope>
    <source>
        <strain evidence="2 3">CBS 116634</strain>
    </source>
</reference>
<dbReference type="Proteomes" id="UP000073492">
    <property type="component" value="Unassembled WGS sequence"/>
</dbReference>
<dbReference type="AlphaFoldDB" id="A0A139ISP1"/>
<dbReference type="OrthoDB" id="2308815at2759"/>
<accession>A0A139ISP1</accession>
<evidence type="ECO:0000313" key="2">
    <source>
        <dbReference type="EMBL" id="KXT17622.1"/>
    </source>
</evidence>
<dbReference type="PANTHER" id="PTHR48229:SF1">
    <property type="entry name" value="ALPHA METHYLACYL-COA RACEMASE-RELATED"/>
    <property type="match status" value="1"/>
</dbReference>
<name>A0A139ISP1_9PEZI</name>
<dbReference type="EMBL" id="LFZO01000017">
    <property type="protein sequence ID" value="KXT17622.1"/>
    <property type="molecule type" value="Genomic_DNA"/>
</dbReference>